<accession>A0ABN3DYW0</accession>
<dbReference type="SUPFAM" id="SSF47413">
    <property type="entry name" value="lambda repressor-like DNA-binding domains"/>
    <property type="match status" value="1"/>
</dbReference>
<sequence length="266" mass="29362">MEVGLPAGPRRRVPGLRREEVAQLAGASVDYYIELERGRGPQPSTQMLAALARALRLGSDERDHLFRLADRPAPTAHGTAAHVPPAMLALLDRLDTTPALILTDLHETLVQNRLAAALLGPPVHAEGHAASLVYRWFTDPGSRSLYPEEDHPHHSRVLVSDLRAAVARRGHDPRSMDMVARLRRASVEFVALWDTGDVAVRRGERKRILHRELGVVDINCQNLFSEDGRQRLQFFTAPAGSPAVEQLRLLAALGPRKLADDQATVR</sequence>
<organism evidence="2 3">
    <name type="scientific">Streptomyces indiaensis</name>
    <dbReference type="NCBI Taxonomy" id="284033"/>
    <lineage>
        <taxon>Bacteria</taxon>
        <taxon>Bacillati</taxon>
        <taxon>Actinomycetota</taxon>
        <taxon>Actinomycetes</taxon>
        <taxon>Kitasatosporales</taxon>
        <taxon>Streptomycetaceae</taxon>
        <taxon>Streptomyces</taxon>
    </lineage>
</organism>
<dbReference type="InterPro" id="IPR001387">
    <property type="entry name" value="Cro/C1-type_HTH"/>
</dbReference>
<dbReference type="PANTHER" id="PTHR35010:SF2">
    <property type="entry name" value="BLL4672 PROTEIN"/>
    <property type="match status" value="1"/>
</dbReference>
<dbReference type="PANTHER" id="PTHR35010">
    <property type="entry name" value="BLL4672 PROTEIN-RELATED"/>
    <property type="match status" value="1"/>
</dbReference>
<dbReference type="Gene3D" id="1.10.260.40">
    <property type="entry name" value="lambda repressor-like DNA-binding domains"/>
    <property type="match status" value="1"/>
</dbReference>
<keyword evidence="3" id="KW-1185">Reference proteome</keyword>
<dbReference type="Pfam" id="PF17765">
    <property type="entry name" value="MLTR_LBD"/>
    <property type="match status" value="1"/>
</dbReference>
<dbReference type="Gene3D" id="3.30.450.180">
    <property type="match status" value="1"/>
</dbReference>
<comment type="caution">
    <text evidence="2">The sequence shown here is derived from an EMBL/GenBank/DDBJ whole genome shotgun (WGS) entry which is preliminary data.</text>
</comment>
<gene>
    <name evidence="2" type="ORF">GCM10010104_45580</name>
</gene>
<evidence type="ECO:0000313" key="3">
    <source>
        <dbReference type="Proteomes" id="UP001501474"/>
    </source>
</evidence>
<evidence type="ECO:0000259" key="1">
    <source>
        <dbReference type="PROSITE" id="PS50943"/>
    </source>
</evidence>
<dbReference type="EMBL" id="BAAART010000096">
    <property type="protein sequence ID" value="GAA2244260.1"/>
    <property type="molecule type" value="Genomic_DNA"/>
</dbReference>
<dbReference type="InterPro" id="IPR041413">
    <property type="entry name" value="MLTR_LBD"/>
</dbReference>
<feature type="domain" description="HTH cro/C1-type" evidence="1">
    <location>
        <begin position="15"/>
        <end position="62"/>
    </location>
</feature>
<name>A0ABN3DYW0_9ACTN</name>
<dbReference type="Pfam" id="PF13560">
    <property type="entry name" value="HTH_31"/>
    <property type="match status" value="1"/>
</dbReference>
<protein>
    <submittedName>
        <fullName evidence="2">Helix-turn-helix transcriptional regulator</fullName>
    </submittedName>
</protein>
<proteinExistence type="predicted"/>
<dbReference type="Proteomes" id="UP001501474">
    <property type="component" value="Unassembled WGS sequence"/>
</dbReference>
<reference evidence="2 3" key="1">
    <citation type="journal article" date="2019" name="Int. J. Syst. Evol. Microbiol.">
        <title>The Global Catalogue of Microorganisms (GCM) 10K type strain sequencing project: providing services to taxonomists for standard genome sequencing and annotation.</title>
        <authorList>
            <consortium name="The Broad Institute Genomics Platform"/>
            <consortium name="The Broad Institute Genome Sequencing Center for Infectious Disease"/>
            <person name="Wu L."/>
            <person name="Ma J."/>
        </authorList>
    </citation>
    <scope>NUCLEOTIDE SEQUENCE [LARGE SCALE GENOMIC DNA]</scope>
    <source>
        <strain evidence="2 3">JCM 3053</strain>
    </source>
</reference>
<dbReference type="InterPro" id="IPR010982">
    <property type="entry name" value="Lambda_DNA-bd_dom_sf"/>
</dbReference>
<evidence type="ECO:0000313" key="2">
    <source>
        <dbReference type="EMBL" id="GAA2244260.1"/>
    </source>
</evidence>
<dbReference type="PROSITE" id="PS50943">
    <property type="entry name" value="HTH_CROC1"/>
    <property type="match status" value="1"/>
</dbReference>